<dbReference type="RefSeq" id="WP_243996056.1">
    <property type="nucleotide sequence ID" value="NZ_JALHLE010000038.1"/>
</dbReference>
<evidence type="ECO:0000256" key="1">
    <source>
        <dbReference type="SAM" id="SignalP"/>
    </source>
</evidence>
<protein>
    <submittedName>
        <fullName evidence="2">Twin-arginine translocation pathway signal protein</fullName>
    </submittedName>
</protein>
<keyword evidence="1" id="KW-0732">Signal</keyword>
<keyword evidence="3" id="KW-1185">Reference proteome</keyword>
<dbReference type="Proteomes" id="UP001162880">
    <property type="component" value="Unassembled WGS sequence"/>
</dbReference>
<accession>A0ABT0B6C9</accession>
<organism evidence="2 3">
    <name type="scientific">Novosphingobium album</name>
    <name type="common">ex Hu et al. 2023</name>
    <dbReference type="NCBI Taxonomy" id="2930093"/>
    <lineage>
        <taxon>Bacteria</taxon>
        <taxon>Pseudomonadati</taxon>
        <taxon>Pseudomonadota</taxon>
        <taxon>Alphaproteobacteria</taxon>
        <taxon>Sphingomonadales</taxon>
        <taxon>Sphingomonadaceae</taxon>
        <taxon>Novosphingobium</taxon>
    </lineage>
</organism>
<dbReference type="EMBL" id="JALHLE010000038">
    <property type="protein sequence ID" value="MCJ2180627.1"/>
    <property type="molecule type" value="Genomic_DNA"/>
</dbReference>
<sequence>MNSKVAGAGLALIVLAMAGRPALAEVSPEAPVPSEVPAKSPFVPAGFAVPTLAEAKGFKLVPLGPSLARIDYDAYMSSVEHLQKTFSRSPSWPHEGITDADTIKDMETEQARFASRKSFAYAVLTPDGLRERGCVYVRPSPVAGYDAVVRMWVTKAEYDAGFEDELYGWVTQWIKADWPFAGVAYPGRSIDWADWEDLVAAKDPAGS</sequence>
<reference evidence="2" key="1">
    <citation type="submission" date="2022-03" db="EMBL/GenBank/DDBJ databases">
        <title>Identification of a novel bacterium isolated from mangrove sediments.</title>
        <authorList>
            <person name="Pan X."/>
        </authorList>
    </citation>
    <scope>NUCLEOTIDE SEQUENCE</scope>
    <source>
        <strain evidence="2">B2580</strain>
    </source>
</reference>
<name>A0ABT0B6C9_9SPHN</name>
<feature type="signal peptide" evidence="1">
    <location>
        <begin position="1"/>
        <end position="24"/>
    </location>
</feature>
<feature type="chain" id="PRO_5046152476" evidence="1">
    <location>
        <begin position="25"/>
        <end position="207"/>
    </location>
</feature>
<comment type="caution">
    <text evidence="2">The sequence shown here is derived from an EMBL/GenBank/DDBJ whole genome shotgun (WGS) entry which is preliminary data.</text>
</comment>
<gene>
    <name evidence="2" type="ORF">MTR64_18805</name>
</gene>
<proteinExistence type="predicted"/>
<evidence type="ECO:0000313" key="2">
    <source>
        <dbReference type="EMBL" id="MCJ2180627.1"/>
    </source>
</evidence>
<evidence type="ECO:0000313" key="3">
    <source>
        <dbReference type="Proteomes" id="UP001162880"/>
    </source>
</evidence>